<protein>
    <recommendedName>
        <fullName evidence="2">HTH OST-type domain-containing protein</fullName>
    </recommendedName>
</protein>
<gene>
    <name evidence="3" type="ORF">FKW44_001252</name>
</gene>
<keyword evidence="4" id="KW-1185">Reference proteome</keyword>
<feature type="compositionally biased region" description="Polar residues" evidence="1">
    <location>
        <begin position="160"/>
        <end position="171"/>
    </location>
</feature>
<feature type="non-terminal residue" evidence="3">
    <location>
        <position position="1"/>
    </location>
</feature>
<evidence type="ECO:0000313" key="4">
    <source>
        <dbReference type="Proteomes" id="UP000595437"/>
    </source>
</evidence>
<feature type="non-terminal residue" evidence="3">
    <location>
        <position position="191"/>
    </location>
</feature>
<evidence type="ECO:0000259" key="2">
    <source>
        <dbReference type="PROSITE" id="PS51644"/>
    </source>
</evidence>
<proteinExistence type="predicted"/>
<feature type="region of interest" description="Disordered" evidence="1">
    <location>
        <begin position="160"/>
        <end position="191"/>
    </location>
</feature>
<dbReference type="PROSITE" id="PS51644">
    <property type="entry name" value="HTH_OST"/>
    <property type="match status" value="1"/>
</dbReference>
<dbReference type="InterPro" id="IPR025605">
    <property type="entry name" value="OST-HTH/LOTUS_dom"/>
</dbReference>
<dbReference type="EMBL" id="CP045890">
    <property type="protein sequence ID" value="QQP56555.1"/>
    <property type="molecule type" value="Genomic_DNA"/>
</dbReference>
<dbReference type="Proteomes" id="UP000595437">
    <property type="component" value="Chromosome 1"/>
</dbReference>
<evidence type="ECO:0000256" key="1">
    <source>
        <dbReference type="SAM" id="MobiDB-lite"/>
    </source>
</evidence>
<accession>A0A7T8QVF2</accession>
<feature type="domain" description="HTH OST-type" evidence="2">
    <location>
        <begin position="1"/>
        <end position="62"/>
    </location>
</feature>
<evidence type="ECO:0000313" key="3">
    <source>
        <dbReference type="EMBL" id="QQP56555.1"/>
    </source>
</evidence>
<sequence length="191" mass="21208">ENSGYIRLDNLKALHRRRFGFELNPRAYGFPGLSELLSSFTPEPMGALWRRPKKMILLKEELFSVSSSWTLENGPLRHTGNTPPITPPVMDDEDELFGFSAAEQGPLSPKTPIEAMHLNYLTAQPSPVDPTLGLCSKHLAECLSPLAGQRKRGFERIGNPITTRMNSTSFDSPGAKSTDEENESTPRITCH</sequence>
<name>A0A7T8QVF2_CALRO</name>
<dbReference type="AlphaFoldDB" id="A0A7T8QVF2"/>
<reference evidence="4" key="1">
    <citation type="submission" date="2021-01" db="EMBL/GenBank/DDBJ databases">
        <title>Caligus Genome Assembly.</title>
        <authorList>
            <person name="Gallardo-Escarate C."/>
        </authorList>
    </citation>
    <scope>NUCLEOTIDE SEQUENCE [LARGE SCALE GENOMIC DNA]</scope>
</reference>
<organism evidence="3 4">
    <name type="scientific">Caligus rogercresseyi</name>
    <name type="common">Sea louse</name>
    <dbReference type="NCBI Taxonomy" id="217165"/>
    <lineage>
        <taxon>Eukaryota</taxon>
        <taxon>Metazoa</taxon>
        <taxon>Ecdysozoa</taxon>
        <taxon>Arthropoda</taxon>
        <taxon>Crustacea</taxon>
        <taxon>Multicrustacea</taxon>
        <taxon>Hexanauplia</taxon>
        <taxon>Copepoda</taxon>
        <taxon>Siphonostomatoida</taxon>
        <taxon>Caligidae</taxon>
        <taxon>Caligus</taxon>
    </lineage>
</organism>